<proteinExistence type="predicted"/>
<keyword evidence="2" id="KW-1185">Reference proteome</keyword>
<organism evidence="1 2">
    <name type="scientific">Celerinatantimonas yamalensis</name>
    <dbReference type="NCBI Taxonomy" id="559956"/>
    <lineage>
        <taxon>Bacteria</taxon>
        <taxon>Pseudomonadati</taxon>
        <taxon>Pseudomonadota</taxon>
        <taxon>Gammaproteobacteria</taxon>
        <taxon>Celerinatantimonadaceae</taxon>
        <taxon>Celerinatantimonas</taxon>
    </lineage>
</organism>
<comment type="caution">
    <text evidence="1">The sequence shown here is derived from an EMBL/GenBank/DDBJ whole genome shotgun (WGS) entry which is preliminary data.</text>
</comment>
<evidence type="ECO:0000313" key="2">
    <source>
        <dbReference type="Proteomes" id="UP001629953"/>
    </source>
</evidence>
<dbReference type="EMBL" id="JBEQCT010000001">
    <property type="protein sequence ID" value="MFM2484324.1"/>
    <property type="molecule type" value="Genomic_DNA"/>
</dbReference>
<accession>A0ABW9G3S4</accession>
<protein>
    <submittedName>
        <fullName evidence="1">Uncharacterized protein</fullName>
    </submittedName>
</protein>
<sequence length="56" mass="6035">MVLVAQPFGGVISPIEYDANVAEQANINFRAGVSEIIDVIVGDARDVRYTQVNGEI</sequence>
<evidence type="ECO:0000313" key="1">
    <source>
        <dbReference type="EMBL" id="MFM2484324.1"/>
    </source>
</evidence>
<gene>
    <name evidence="1" type="ORF">ABUE30_04450</name>
</gene>
<reference evidence="1 2" key="1">
    <citation type="journal article" date="2013" name="Int. J. Syst. Evol. Microbiol.">
        <title>Celerinatantimonas yamalensis sp. nov., a cold-adapted diazotrophic bacterium from a cold permafrost brine.</title>
        <authorList>
            <person name="Shcherbakova V."/>
            <person name="Chuvilskaya N."/>
            <person name="Rivkina E."/>
            <person name="Demidov N."/>
            <person name="Uchaeva V."/>
            <person name="Suetin S."/>
            <person name="Suzina N."/>
            <person name="Gilichinsky D."/>
        </authorList>
    </citation>
    <scope>NUCLEOTIDE SEQUENCE [LARGE SCALE GENOMIC DNA]</scope>
    <source>
        <strain evidence="1 2">C7</strain>
    </source>
</reference>
<name>A0ABW9G3S4_9GAMM</name>
<dbReference type="Proteomes" id="UP001629953">
    <property type="component" value="Unassembled WGS sequence"/>
</dbReference>
<dbReference type="RefSeq" id="WP_408622456.1">
    <property type="nucleotide sequence ID" value="NZ_JBEQCT010000001.1"/>
</dbReference>